<gene>
    <name evidence="11" type="ORF">GLW36_03580</name>
</gene>
<dbReference type="InterPro" id="IPR011006">
    <property type="entry name" value="CheY-like_superfamily"/>
</dbReference>
<evidence type="ECO:0000256" key="6">
    <source>
        <dbReference type="PROSITE-ProRule" id="PRU00169"/>
    </source>
</evidence>
<evidence type="ECO:0000256" key="4">
    <source>
        <dbReference type="ARBA" id="ARBA00022777"/>
    </source>
</evidence>
<dbReference type="Gene3D" id="3.30.565.10">
    <property type="entry name" value="Histidine kinase-like ATPase, C-terminal domain"/>
    <property type="match status" value="1"/>
</dbReference>
<comment type="catalytic activity">
    <reaction evidence="1">
        <text>ATP + protein L-histidine = ADP + protein N-phospho-L-histidine.</text>
        <dbReference type="EC" id="2.7.13.3"/>
    </reaction>
</comment>
<dbReference type="InterPro" id="IPR013767">
    <property type="entry name" value="PAS_fold"/>
</dbReference>
<dbReference type="SMART" id="SM00388">
    <property type="entry name" value="HisKA"/>
    <property type="match status" value="1"/>
</dbReference>
<dbReference type="SUPFAM" id="SSF47384">
    <property type="entry name" value="Homodimeric domain of signal transducing histidine kinase"/>
    <property type="match status" value="1"/>
</dbReference>
<evidence type="ECO:0000313" key="11">
    <source>
        <dbReference type="EMBL" id="MYL15728.1"/>
    </source>
</evidence>
<keyword evidence="4" id="KW-0418">Kinase</keyword>
<dbReference type="PROSITE" id="PS50110">
    <property type="entry name" value="RESPONSE_REGULATORY"/>
    <property type="match status" value="1"/>
</dbReference>
<dbReference type="Proteomes" id="UP000460194">
    <property type="component" value="Unassembled WGS sequence"/>
</dbReference>
<dbReference type="SMART" id="SM00086">
    <property type="entry name" value="PAC"/>
    <property type="match status" value="2"/>
</dbReference>
<dbReference type="PROSITE" id="PS50113">
    <property type="entry name" value="PAC"/>
    <property type="match status" value="2"/>
</dbReference>
<dbReference type="Pfam" id="PF00512">
    <property type="entry name" value="HisKA"/>
    <property type="match status" value="1"/>
</dbReference>
<dbReference type="SUPFAM" id="SSF55785">
    <property type="entry name" value="PYP-like sensor domain (PAS domain)"/>
    <property type="match status" value="2"/>
</dbReference>
<name>A0A6B1IB66_9EURY</name>
<dbReference type="Pfam" id="PF00989">
    <property type="entry name" value="PAS"/>
    <property type="match status" value="1"/>
</dbReference>
<dbReference type="PROSITE" id="PS50112">
    <property type="entry name" value="PAS"/>
    <property type="match status" value="2"/>
</dbReference>
<dbReference type="InterPro" id="IPR001610">
    <property type="entry name" value="PAC"/>
</dbReference>
<dbReference type="EMBL" id="WMEO01000003">
    <property type="protein sequence ID" value="MYL15728.1"/>
    <property type="molecule type" value="Genomic_DNA"/>
</dbReference>
<dbReference type="SUPFAM" id="SSF52172">
    <property type="entry name" value="CheY-like"/>
    <property type="match status" value="1"/>
</dbReference>
<dbReference type="PROSITE" id="PS50109">
    <property type="entry name" value="HIS_KIN"/>
    <property type="match status" value="1"/>
</dbReference>
<dbReference type="InterPro" id="IPR005467">
    <property type="entry name" value="His_kinase_dom"/>
</dbReference>
<dbReference type="InterPro" id="IPR050736">
    <property type="entry name" value="Sensor_HK_Regulatory"/>
</dbReference>
<evidence type="ECO:0000259" key="10">
    <source>
        <dbReference type="PROSITE" id="PS50113"/>
    </source>
</evidence>
<feature type="modified residue" description="4-aspartylphosphate" evidence="6">
    <location>
        <position position="57"/>
    </location>
</feature>
<dbReference type="Gene3D" id="1.10.287.130">
    <property type="match status" value="1"/>
</dbReference>
<dbReference type="PANTHER" id="PTHR43711">
    <property type="entry name" value="TWO-COMPONENT HISTIDINE KINASE"/>
    <property type="match status" value="1"/>
</dbReference>
<dbReference type="RefSeq" id="WP_159368665.1">
    <property type="nucleotide sequence ID" value="NZ_WMEO01000003.1"/>
</dbReference>
<evidence type="ECO:0000256" key="2">
    <source>
        <dbReference type="ARBA" id="ARBA00012438"/>
    </source>
</evidence>
<dbReference type="SMART" id="SM00091">
    <property type="entry name" value="PAS"/>
    <property type="match status" value="2"/>
</dbReference>
<evidence type="ECO:0000259" key="7">
    <source>
        <dbReference type="PROSITE" id="PS50109"/>
    </source>
</evidence>
<dbReference type="InterPro" id="IPR003661">
    <property type="entry name" value="HisK_dim/P_dom"/>
</dbReference>
<evidence type="ECO:0000259" key="9">
    <source>
        <dbReference type="PROSITE" id="PS50112"/>
    </source>
</evidence>
<feature type="domain" description="PAS" evidence="9">
    <location>
        <begin position="256"/>
        <end position="329"/>
    </location>
</feature>
<evidence type="ECO:0000256" key="1">
    <source>
        <dbReference type="ARBA" id="ARBA00000085"/>
    </source>
</evidence>
<dbReference type="GO" id="GO:0006355">
    <property type="term" value="P:regulation of DNA-templated transcription"/>
    <property type="evidence" value="ECO:0007669"/>
    <property type="project" value="InterPro"/>
</dbReference>
<reference evidence="11 12" key="1">
    <citation type="submission" date="2019-11" db="EMBL/GenBank/DDBJ databases">
        <title>Genome sequences of 17 halophilic strains isolated from different environments.</title>
        <authorList>
            <person name="Furrow R.E."/>
        </authorList>
    </citation>
    <scope>NUCLEOTIDE SEQUENCE [LARGE SCALE GENOMIC DNA]</scope>
    <source>
        <strain evidence="11 12">22517_05_Cabo</strain>
    </source>
</reference>
<dbReference type="InterPro" id="IPR036890">
    <property type="entry name" value="HATPase_C_sf"/>
</dbReference>
<keyword evidence="5" id="KW-0902">Two-component regulatory system</keyword>
<dbReference type="Pfam" id="PF00072">
    <property type="entry name" value="Response_reg"/>
    <property type="match status" value="1"/>
</dbReference>
<keyword evidence="3" id="KW-0808">Transferase</keyword>
<dbReference type="InterPro" id="IPR000700">
    <property type="entry name" value="PAS-assoc_C"/>
</dbReference>
<dbReference type="CDD" id="cd00082">
    <property type="entry name" value="HisKA"/>
    <property type="match status" value="1"/>
</dbReference>
<feature type="domain" description="Response regulatory" evidence="8">
    <location>
        <begin position="6"/>
        <end position="122"/>
    </location>
</feature>
<feature type="domain" description="Histidine kinase" evidence="7">
    <location>
        <begin position="395"/>
        <end position="586"/>
    </location>
</feature>
<keyword evidence="6" id="KW-0597">Phosphoprotein</keyword>
<dbReference type="SMART" id="SM00448">
    <property type="entry name" value="REC"/>
    <property type="match status" value="1"/>
</dbReference>
<dbReference type="InterPro" id="IPR003594">
    <property type="entry name" value="HATPase_dom"/>
</dbReference>
<proteinExistence type="predicted"/>
<dbReference type="InterPro" id="IPR036097">
    <property type="entry name" value="HisK_dim/P_sf"/>
</dbReference>
<feature type="domain" description="PAC" evidence="10">
    <location>
        <begin position="207"/>
        <end position="259"/>
    </location>
</feature>
<dbReference type="Pfam" id="PF02518">
    <property type="entry name" value="HATPase_c"/>
    <property type="match status" value="1"/>
</dbReference>
<evidence type="ECO:0000259" key="8">
    <source>
        <dbReference type="PROSITE" id="PS50110"/>
    </source>
</evidence>
<feature type="domain" description="PAC" evidence="10">
    <location>
        <begin position="330"/>
        <end position="384"/>
    </location>
</feature>
<evidence type="ECO:0000313" key="12">
    <source>
        <dbReference type="Proteomes" id="UP000460194"/>
    </source>
</evidence>
<dbReference type="InterPro" id="IPR001789">
    <property type="entry name" value="Sig_transdc_resp-reg_receiver"/>
</dbReference>
<dbReference type="Gene3D" id="3.40.50.2300">
    <property type="match status" value="1"/>
</dbReference>
<dbReference type="CDD" id="cd00130">
    <property type="entry name" value="PAS"/>
    <property type="match status" value="2"/>
</dbReference>
<accession>A0A6B1IB66</accession>
<dbReference type="EC" id="2.7.13.3" evidence="2"/>
<dbReference type="GO" id="GO:0000155">
    <property type="term" value="F:phosphorelay sensor kinase activity"/>
    <property type="evidence" value="ECO:0007669"/>
    <property type="project" value="InterPro"/>
</dbReference>
<dbReference type="SMART" id="SM00387">
    <property type="entry name" value="HATPase_c"/>
    <property type="match status" value="1"/>
</dbReference>
<dbReference type="Gene3D" id="3.30.450.20">
    <property type="entry name" value="PAS domain"/>
    <property type="match status" value="2"/>
</dbReference>
<sequence length="596" mass="65490">MSGAIDVLHVDDDPSVLDLTEAYLERELDAVAVTSVTDPETALDRLDEAAFDCVVSDYDMPAMGGLEFFETLRERHRKIPFVLYTGKGSEEIASQALNAGVTGYFQKGGPEQLRRLANRVDQAVDEHRTKEIAERYSTVIEALGYPVYVVDETGEFRFVNEPFAELTGYDREEIIGRTPGFIKDDAAVAEAEDRLGTILSHDGPDVQHFAVDIVPKDGEPIPCRDHMAALPYEGDSFDGSVGILRDVSDERERREELETKTRALDEAPVGITITDPAREDNPMVYVNDRFVEMTGYDREESIGVNCRFLQGPDTEEESVQQLREAIDAEESTSVELLNYRKDGTEFWNRVSIAPICDADGAITHWVGFQEDITAFKEREAALERQNDRLDSFASIVSHDLRNPLNVAQGRVQLAQDAVADGGDENLSAALDALDRMESIVERTLTLAREGETVGDPEPVDLAEVVADSWSTVDTADATLSVETEREVLADPDRLRNLFENLMRNAVDHVGPTVSIRVGDLPDGFFVEDDGPGIDPAVADSLFEPGESDTAGNTGFGLAIVQEIATAHGWTVEATTGEEGGARFEVRGVDKRTPAAR</sequence>
<comment type="caution">
    <text evidence="11">The sequence shown here is derived from an EMBL/GenBank/DDBJ whole genome shotgun (WGS) entry which is preliminary data.</text>
</comment>
<dbReference type="AlphaFoldDB" id="A0A6B1IB66"/>
<protein>
    <recommendedName>
        <fullName evidence="2">histidine kinase</fullName>
        <ecNumber evidence="2">2.7.13.3</ecNumber>
    </recommendedName>
</protein>
<dbReference type="CDD" id="cd00156">
    <property type="entry name" value="REC"/>
    <property type="match status" value="1"/>
</dbReference>
<dbReference type="InterPro" id="IPR035965">
    <property type="entry name" value="PAS-like_dom_sf"/>
</dbReference>
<dbReference type="InterPro" id="IPR000014">
    <property type="entry name" value="PAS"/>
</dbReference>
<evidence type="ECO:0000256" key="5">
    <source>
        <dbReference type="ARBA" id="ARBA00023012"/>
    </source>
</evidence>
<dbReference type="PANTHER" id="PTHR43711:SF1">
    <property type="entry name" value="HISTIDINE KINASE 1"/>
    <property type="match status" value="1"/>
</dbReference>
<evidence type="ECO:0000256" key="3">
    <source>
        <dbReference type="ARBA" id="ARBA00022679"/>
    </source>
</evidence>
<dbReference type="NCBIfam" id="TIGR00229">
    <property type="entry name" value="sensory_box"/>
    <property type="match status" value="2"/>
</dbReference>
<feature type="domain" description="PAS" evidence="9">
    <location>
        <begin position="132"/>
        <end position="178"/>
    </location>
</feature>
<dbReference type="Pfam" id="PF13426">
    <property type="entry name" value="PAS_9"/>
    <property type="match status" value="1"/>
</dbReference>
<dbReference type="SUPFAM" id="SSF55874">
    <property type="entry name" value="ATPase domain of HSP90 chaperone/DNA topoisomerase II/histidine kinase"/>
    <property type="match status" value="1"/>
</dbReference>
<organism evidence="11 12">
    <name type="scientific">Halorubrum distributum</name>
    <dbReference type="NCBI Taxonomy" id="29283"/>
    <lineage>
        <taxon>Archaea</taxon>
        <taxon>Methanobacteriati</taxon>
        <taxon>Methanobacteriota</taxon>
        <taxon>Stenosarchaea group</taxon>
        <taxon>Halobacteria</taxon>
        <taxon>Halobacteriales</taxon>
        <taxon>Haloferacaceae</taxon>
        <taxon>Halorubrum</taxon>
        <taxon>Halorubrum distributum group</taxon>
    </lineage>
</organism>